<dbReference type="PANTHER" id="PTHR47249:SF1">
    <property type="entry name" value="VACUOLAR PROTEIN 8"/>
    <property type="match status" value="1"/>
</dbReference>
<evidence type="ECO:0000256" key="7">
    <source>
        <dbReference type="ARBA" id="ARBA00026209"/>
    </source>
</evidence>
<dbReference type="InterPro" id="IPR045156">
    <property type="entry name" value="Vac8"/>
</dbReference>
<feature type="compositionally biased region" description="Low complexity" evidence="9">
    <location>
        <begin position="1170"/>
        <end position="1183"/>
    </location>
</feature>
<dbReference type="InParanoid" id="A0A077ZNW8"/>
<evidence type="ECO:0000256" key="1">
    <source>
        <dbReference type="ARBA" id="ARBA00004592"/>
    </source>
</evidence>
<dbReference type="Gene3D" id="1.25.10.10">
    <property type="entry name" value="Leucine-rich Repeat Variant"/>
    <property type="match status" value="3"/>
</dbReference>
<evidence type="ECO:0000313" key="10">
    <source>
        <dbReference type="EMBL" id="CDW71164.1"/>
    </source>
</evidence>
<feature type="compositionally biased region" description="Acidic residues" evidence="9">
    <location>
        <begin position="3947"/>
        <end position="3960"/>
    </location>
</feature>
<dbReference type="OrthoDB" id="293959at2759"/>
<dbReference type="SUPFAM" id="SSF48371">
    <property type="entry name" value="ARM repeat"/>
    <property type="match status" value="3"/>
</dbReference>
<dbReference type="PANTHER" id="PTHR47249">
    <property type="entry name" value="VACUOLAR PROTEIN 8"/>
    <property type="match status" value="1"/>
</dbReference>
<evidence type="ECO:0000256" key="2">
    <source>
        <dbReference type="ARBA" id="ARBA00005462"/>
    </source>
</evidence>
<dbReference type="InterPro" id="IPR016024">
    <property type="entry name" value="ARM-type_fold"/>
</dbReference>
<keyword evidence="8" id="KW-0175">Coiled coil</keyword>
<feature type="region of interest" description="Disordered" evidence="9">
    <location>
        <begin position="1170"/>
        <end position="1195"/>
    </location>
</feature>
<evidence type="ECO:0000256" key="3">
    <source>
        <dbReference type="ARBA" id="ARBA00022554"/>
    </source>
</evidence>
<dbReference type="EMBL" id="CCKQ01000099">
    <property type="protein sequence ID" value="CDW71164.1"/>
    <property type="molecule type" value="Genomic_DNA"/>
</dbReference>
<protein>
    <recommendedName>
        <fullName evidence="7">Vacuolar protein 8</fullName>
    </recommendedName>
</protein>
<proteinExistence type="inferred from homology"/>
<feature type="compositionally biased region" description="Polar residues" evidence="9">
    <location>
        <begin position="1184"/>
        <end position="1195"/>
    </location>
</feature>
<dbReference type="GO" id="GO:0071562">
    <property type="term" value="P:nucleus-vacuole junction assembly"/>
    <property type="evidence" value="ECO:0007669"/>
    <property type="project" value="InterPro"/>
</dbReference>
<reference evidence="10 11" key="1">
    <citation type="submission" date="2014-06" db="EMBL/GenBank/DDBJ databases">
        <authorList>
            <person name="Swart Estienne"/>
        </authorList>
    </citation>
    <scope>NUCLEOTIDE SEQUENCE [LARGE SCALE GENOMIC DNA]</scope>
    <source>
        <strain evidence="10 11">130c</strain>
    </source>
</reference>
<evidence type="ECO:0000256" key="6">
    <source>
        <dbReference type="ARBA" id="ARBA00023288"/>
    </source>
</evidence>
<dbReference type="GO" id="GO:0005774">
    <property type="term" value="C:vacuolar membrane"/>
    <property type="evidence" value="ECO:0007669"/>
    <property type="project" value="UniProtKB-SubCell"/>
</dbReference>
<feature type="region of interest" description="Disordered" evidence="9">
    <location>
        <begin position="3930"/>
        <end position="3963"/>
    </location>
</feature>
<keyword evidence="4" id="KW-0677">Repeat</keyword>
<evidence type="ECO:0000256" key="9">
    <source>
        <dbReference type="SAM" id="MobiDB-lite"/>
    </source>
</evidence>
<feature type="coiled-coil region" evidence="8">
    <location>
        <begin position="2710"/>
        <end position="2737"/>
    </location>
</feature>
<name>A0A077ZNW8_STYLE</name>
<gene>
    <name evidence="10" type="primary">Contig17298.g18427</name>
    <name evidence="10" type="ORF">STYLEM_103</name>
</gene>
<comment type="similarity">
    <text evidence="2">Belongs to the beta-catenin family.</text>
</comment>
<organism evidence="10 11">
    <name type="scientific">Stylonychia lemnae</name>
    <name type="common">Ciliate</name>
    <dbReference type="NCBI Taxonomy" id="5949"/>
    <lineage>
        <taxon>Eukaryota</taxon>
        <taxon>Sar</taxon>
        <taxon>Alveolata</taxon>
        <taxon>Ciliophora</taxon>
        <taxon>Intramacronucleata</taxon>
        <taxon>Spirotrichea</taxon>
        <taxon>Stichotrichia</taxon>
        <taxon>Sporadotrichida</taxon>
        <taxon>Oxytrichidae</taxon>
        <taxon>Stylonychinae</taxon>
        <taxon>Stylonychia</taxon>
    </lineage>
</organism>
<dbReference type="Proteomes" id="UP000039865">
    <property type="component" value="Unassembled WGS sequence"/>
</dbReference>
<dbReference type="SMART" id="SM00185">
    <property type="entry name" value="ARM"/>
    <property type="match status" value="6"/>
</dbReference>
<evidence type="ECO:0000256" key="5">
    <source>
        <dbReference type="ARBA" id="ARBA00023136"/>
    </source>
</evidence>
<keyword evidence="3" id="KW-0926">Vacuole</keyword>
<evidence type="ECO:0000313" key="11">
    <source>
        <dbReference type="Proteomes" id="UP000039865"/>
    </source>
</evidence>
<keyword evidence="6" id="KW-0449">Lipoprotein</keyword>
<evidence type="ECO:0000256" key="8">
    <source>
        <dbReference type="SAM" id="Coils"/>
    </source>
</evidence>
<dbReference type="GO" id="GO:0043495">
    <property type="term" value="F:protein-membrane adaptor activity"/>
    <property type="evidence" value="ECO:0007669"/>
    <property type="project" value="InterPro"/>
</dbReference>
<keyword evidence="5" id="KW-0472">Membrane</keyword>
<dbReference type="InterPro" id="IPR011989">
    <property type="entry name" value="ARM-like"/>
</dbReference>
<evidence type="ECO:0000256" key="4">
    <source>
        <dbReference type="ARBA" id="ARBA00022737"/>
    </source>
</evidence>
<dbReference type="InterPro" id="IPR000225">
    <property type="entry name" value="Armadillo"/>
</dbReference>
<accession>A0A077ZNW8</accession>
<keyword evidence="11" id="KW-1185">Reference proteome</keyword>
<feature type="region of interest" description="Disordered" evidence="9">
    <location>
        <begin position="109"/>
        <end position="139"/>
    </location>
</feature>
<comment type="subcellular location">
    <subcellularLocation>
        <location evidence="1">Vacuole membrane</location>
        <topology evidence="1">Lipid-anchor</topology>
    </subcellularLocation>
</comment>
<feature type="compositionally biased region" description="Polar residues" evidence="9">
    <location>
        <begin position="111"/>
        <end position="132"/>
    </location>
</feature>
<sequence>MEDSGSLSDLDLDVPPKMTFEEAKSQIFKDPKQIKHKKELLKTMYYYCRDQKKNSRLITIFFWPMIVQLILEKNNNKVSLFGLKILNSLIQDDGINEEIIRVSMPEKQKELQNQINQQNKDTPSIAQQPMSKEQQDKDNKYREQENLIQILKDTKIVTSEEIDADKHYYLDRMKELMKHSVNPVSALVKKILATDSTMIMNEATKALRNFSKTQVVIDELMKENRLLAIIRSKFMDSDPLSQQYILEVISMTCKFQNYRKELVMHEDFIEIIMSQVKSISTKVTYYTLKIFRQLAKDEQNLSRLQGEKLRLSHKLIYAFKWLDSKNNQDNNNNSDNQNDFQDFQKLPKDFSKDQQQDGTQVNELDMIYREISKTFQYILKYYDIHQKLLNEAQAKQASTGENGFTENDIIDTIISLGKATNDPKTTLNAATSLAHITEILHCNDVVASQDAIEFMMDMLKDTKNIKHHRQGCRYFANLSFYSNHRNSLVQNKITAYLLGAIEADGLLDEDTIKHSAIALANLSSHKDFMTQTQKPGKGDLAQISKVERGKIKPLIHLLDSAKEGKINLIQSACITLCNMASKPSLHQHFVQEPEISTIKNCLQNPIDKDNGNELARFMIKLICNLTKNPEILPQLSKKGFLEILFDLLNPEKEKEIFGNVVTAISYMSVLKECQDKIVKHKILSRVLEPIQQIHEVDQKLIIIALTSMLFNGIELQREFIKYKGLDTLLFFMNLKEKLFQQLSCKCFSLLSENNDNLTEILTQDCLSSVIISCLKTKDIDLETLKEITKIFINLILWRKLRKDMIETTCYLCDIGFMIKDLDMNILAIFCLNSLSENEYSHQYIIKSCIDDGVNAEDITQQSGIFQRINYLLELYELHQKQEDKLQSDTLKYELLVQLITSFYLNLSRNDDNLEFLLSLKLFKKLNNLMLTHLQTQKVKASDNTALCYTNTVFGKLLKTSQSRKQCIEEEGHKLFINILKNKQNEYLFLETLDSIKLFITKREYLNKFHQIPASMELSNTSHELNVSYLQVLAILSFEKDNHKSLKEINFVEKLESKNLFEMIFKHFEMLNDDRKKQNRLSTINKKKLKIDKKELVEEFKDPDEEDKKLRKRNKMKIDKEKDLELTLAVSIILANLSSDDDFIRNLLAINKWKKKEKKMAMDDNANNSQMQQMMSSSYQQNSQLGLESQMSDHSLSYQKEELKQGDDSHDYINENQHQKQGIAMGLHLIDDNHAMEDTSRYSDNENNQQNLLAVGGNHHHHNQVSLIEEFYDDNKLLEIHEVQRIQKLIDLLSHENQFVTEQIAILLANVSNSSYFKNIFMTESSKKALQKILKLDKKHKPTQVTLLAILIGVLNLSALKDMDKANDNIKFFSSLEDIIKNDQLPYVTKSIALLAISNIYTLSKSISISHETRDFAFHVLQNWKGIAEEHVEQQSTQQQQQNLMDQHQTHNSLVVATYNQHMEIVKNLIYSSMILFYNMILRKPNKDIIKKLIQIITENIITFDDQQIVNIVLELVTLFTKEKEIALLVFKNMSILEYTFDKLKVCHKETLKMSALALSRLAARLDEYNSEFFIINLRKFKDFDQVVENINKIQNHEQMDAILKYFLNFLENVSSFKKTRDELDCSKLYDSTILLYTEKISLENKVSLINIIFNLNFNLTEPRVLPKEFLRLLYKTYKDEAMRDDQKTLRKIIVLIVSASALEDNHKNLIKSGFYTQFKKNINELYEKLIEANEEVELFGLVNIALNKKYMNMIYQDLKKIYKIALKNQKIDFKTKVDLFSECSKFLHKISNSSPEKGNQQAANEKDISSEMIDHCLKALLFCLIQLIQMMDETQYQMFKYFLNAILESTKNLKNHLIMLIKIDHLLDFLSLVMVKDFEFQMKEFDDQVLNFSLRIIVCEIFFNLKFEKNFFKRENITDQIKLLVNFAQKVITMNIDKKMTIVSNTLRLLSQMIANIHAQPYAHEKILRTNAVEFVKEAMTLSKDLQPCINIDALFCLTNMMNIRELALNPAILNQETVNNALIIYFAYNHQVELDECIITFLYSISKMTEYQMLLKDKSKVLFHLMDKHLDSSKGEGYKESCRKKIFSTIHNMTETEDVCNQLNVPKFIQLTNKMLQQTSQNLYSSDNIHELALKSLINMCRNNNESLQEANLKELFSGISQLYSRFKSLAKQYALRLITLLTKQWNAQKIEEYLVEIVEIISQFIERCDSMIEIRLALLNIERISFFKKLMIKLAEVPCESLIKNIGNFIQRSMNKEDYSLPIEQLIRFCKKFSKQSDSHQYLVNYKLHQLSLDYITKFQNLNYKDFSEKQLRSVLTAIQNVMKLVKNLYEGGSISEQQKQDIFDKVSSKDNIIFMADELLKNYQNNDELAIMIINIIICFNSIQNKLESSRVKSWISNFSSRLIESSKPEFQKARQWYLEKYVFIIELLVIKNIDKIDKEITDDILRVLEIDTTAFTKTIWFKIMKILGHLQYLQEITNQTILEQIFKFIIQAYEKANEHLCFYYFMRIIIMIIKKVDNNALFRASKFYQIIFSSSVQFLKANYKVNNDPLILEILLYLVDFFKYLMNFSMLFINLNNNMMYDNNQRTKQNQLSVNEIINCFVEMLGIHDNPSLIKGLTSSLVEASKITAFFPDILNDQSLNVIFHKILNGSSLENKSLDNLSDCFKNILLQTKIPIKYLIASTILRLTEPKPSWKDKDEGNIITLMKILQQVIKSLEESKDAVQSNAQNQMDDENMDTFSELLKKSTKYSLIAITNILIKTNAEYIFNRRLNLAQIMIDYSNFEADSQLNLRFLYLLYICLDKNIGKDIQPSTMQSLTNFLLSNVHKYSSVLLMKECYHYEITTFKTNLQIPNILHSSSVSTVFTHPTKPRETSGQITVGILDNGNHTETNRIAKAHSTITQQDLLNVQALGGFGSSSPSGSSQNSSSQNNTQYLDYFFFENEENPIRKIDAIRLSLCMTIKVIYKLSSIKKMAYCQFILENELSAEIFKYLIQYIENGDQSCFREIYYVIKIIKNCSEFIQLHSLILQKDTIYYLIKIAEKAIQEEPPNAQNFTQALQQNQDQNQVDSNENFSLKMKSLIIAILRTMMSLCTTSEFQWHIQKYNILDLVSKLKEKDDQKINEVVKDFWEKVVYHSTESTYLMAEQDFYTEMANIIHEREDKQIKTLQNIENALIQKKVKLDKFSNHELDILLKLLKLGQTDDEHRYEFIQAKKSILNIMNFIYVNKFLKENMQPSILFIDSNQELSSNQIEIHKSSQAFVASIVERQDMLNTLLFMAQNPKVYWEVFERISEITNSYTQSNYMREDCLIEYVMPIFYQVVSQKEGSVSVGSLNMVLSCIIRLLKMEDTQHLILTQYDLPSLLSQVIQNTSAFNNDMFNTNLEIIVKLIYYSSEKVSPSSEQFLLNLISNQQSVELNRLGLFSLYCLSLAIQEQNQIHNLFLFDRDLILRGIFAFLNVKRKQIETKINTQSQHSSTGSTVQQNINGKLKQVALQIIINVLELVTQEATNNDLIIGEEFGTIAQKIIMDFNFLQILTIICFNNEHNIEDRKLAARGFSTAPFHLIMKQNPLIFQKQTNQQTNQMYEPFTIQSFFQGLGIIIKIQDNESTYFALFTLFNFLSNLNFMNENAHNPSQSSLQVQSSGILTLDQISKTKLSQIDYSMMCACLIKSELMQIILMQPLKTDDEDVMRISMKLLILIMFKGQYNKIILHQESANNNHSQNMMMGGKLKVDYNAFQNQVFQELQIDMPAEEQKSKDQIRELISKFQNFEVTQISNSGYVQFLHFLSQIIMKTAIYSSQSNVINQEEKAKILPPPNILADIIIKSAIQIQGEKETIKILQSNDNASRKMLLYKYFFFNYLLSVTIPVIIQHIHLSMFHGQADDKMRDIPDRIFKTLIQTLDLFKDQNLNSILDQIMVDVEQPLSNANQYEESKNDGKKYNSGGDEEDEDDEDENEDSSTTSSILRLILFNIENLLRSSMPFLNDQHNQESKKFKQNSNYVPEFFIMQEPVFDVLVNLLMENEENGDIVETIYSILDIFIQVARGSSTHENVKVMESSKMLMSLGIKHTAIYQCDVSYHFLQKLTTISEKYKGKPEVEKALQQIIPLHLKEQMD</sequence>